<reference evidence="17" key="1">
    <citation type="submission" date="2016-10" db="EMBL/GenBank/DDBJ databases">
        <authorList>
            <person name="Varghese N."/>
            <person name="Submissions S."/>
        </authorList>
    </citation>
    <scope>NUCLEOTIDE SEQUENCE [LARGE SCALE GENOMIC DNA]</scope>
    <source>
        <strain evidence="17">N6PO6</strain>
    </source>
</reference>
<gene>
    <name evidence="16" type="ORF">SAMN05216516_101598</name>
</gene>
<keyword evidence="9 16" id="KW-0418">Kinase</keyword>
<feature type="transmembrane region" description="Helical" evidence="14">
    <location>
        <begin position="167"/>
        <end position="188"/>
    </location>
</feature>
<dbReference type="PRINTS" id="PR00344">
    <property type="entry name" value="BCTRLSENSOR"/>
</dbReference>
<dbReference type="RefSeq" id="WP_092874885.1">
    <property type="nucleotide sequence ID" value="NZ_FOVC01000001.1"/>
</dbReference>
<keyword evidence="7 14" id="KW-0812">Transmembrane</keyword>
<name>A0A1I4V7N4_9GAMM</name>
<keyword evidence="8" id="KW-0547">Nucleotide-binding</keyword>
<keyword evidence="5" id="KW-0597">Phosphoprotein</keyword>
<keyword evidence="10" id="KW-0067">ATP-binding</keyword>
<evidence type="ECO:0000256" key="13">
    <source>
        <dbReference type="ARBA" id="ARBA00023136"/>
    </source>
</evidence>
<dbReference type="SMART" id="SM00387">
    <property type="entry name" value="HATPase_c"/>
    <property type="match status" value="1"/>
</dbReference>
<keyword evidence="4" id="KW-1003">Cell membrane</keyword>
<sequence>MKLRFQTKLFLYLAIFNTAIFITQGVWQYTRLNDKLYKDTAIRTHKEAEYIAQLSALKRDILNRDTTAIKRLLSPLAASSDASFIVVGDAHAKHLYHSRDEKLIGTPLVGNDNARVLEGYQITTVRHGTLGMSLRSKVPVLYQGRVIGIVSVGYLKSYLNDASAQNIVHISLSLLLLLCCLYLFSWCFTRHIKKQIFFLEPREIGVLVRQQKAMMEAMYEGVIVIDDCGRIQLINRAAKVWLNLPQKNRLLRGKPITSVIHPITFFEPQVMLNQDTHDEVAVFNKLTVIANRVRIMLENKLQGWVISFRDSNDISSLNDQLSQVKSHINDLRIVRHEYRNQLSTLTGLLSLGHVDEALSFIQAQSQHTQQVLDFISTRFCSPLICGLLLGKYSRACEKGIILLFDAGCWLKTMPESLSDSEFISVIGNVLDNAIEATLRAPSPQMPIEILIRQNAEEILIEVADQGIGIADSLKSTLFEPGITSKTEGDHGLGLHLISTYIKRVGGVIEVTDNVPNGTIFSLYIPASTVGLSEEKCNAV</sequence>
<evidence type="ECO:0000256" key="10">
    <source>
        <dbReference type="ARBA" id="ARBA00022840"/>
    </source>
</evidence>
<evidence type="ECO:0000256" key="3">
    <source>
        <dbReference type="ARBA" id="ARBA00012438"/>
    </source>
</evidence>
<accession>A0A1I4V7N4</accession>
<keyword evidence="13 14" id="KW-0472">Membrane</keyword>
<feature type="transmembrane region" description="Helical" evidence="14">
    <location>
        <begin position="9"/>
        <end position="27"/>
    </location>
</feature>
<dbReference type="PANTHER" id="PTHR43711">
    <property type="entry name" value="TWO-COMPONENT HISTIDINE KINASE"/>
    <property type="match status" value="1"/>
</dbReference>
<evidence type="ECO:0000256" key="2">
    <source>
        <dbReference type="ARBA" id="ARBA00004651"/>
    </source>
</evidence>
<proteinExistence type="predicted"/>
<dbReference type="AlphaFoldDB" id="A0A1I4V7N4"/>
<keyword evidence="17" id="KW-1185">Reference proteome</keyword>
<comment type="subcellular location">
    <subcellularLocation>
        <location evidence="2">Cell membrane</location>
        <topology evidence="2">Multi-pass membrane protein</topology>
    </subcellularLocation>
</comment>
<dbReference type="InterPro" id="IPR033463">
    <property type="entry name" value="sCache_3"/>
</dbReference>
<protein>
    <recommendedName>
        <fullName evidence="3">histidine kinase</fullName>
        <ecNumber evidence="3">2.7.13.3</ecNumber>
    </recommendedName>
</protein>
<dbReference type="InterPro" id="IPR036890">
    <property type="entry name" value="HATPase_C_sf"/>
</dbReference>
<evidence type="ECO:0000313" key="16">
    <source>
        <dbReference type="EMBL" id="SFM97226.1"/>
    </source>
</evidence>
<organism evidence="16 17">
    <name type="scientific">Izhakiella capsodis</name>
    <dbReference type="NCBI Taxonomy" id="1367852"/>
    <lineage>
        <taxon>Bacteria</taxon>
        <taxon>Pseudomonadati</taxon>
        <taxon>Pseudomonadota</taxon>
        <taxon>Gammaproteobacteria</taxon>
        <taxon>Enterobacterales</taxon>
        <taxon>Erwiniaceae</taxon>
        <taxon>Izhakiella</taxon>
    </lineage>
</organism>
<dbReference type="EC" id="2.7.13.3" evidence="3"/>
<dbReference type="STRING" id="1367852.SAMN05216516_101598"/>
<dbReference type="EMBL" id="FOVC01000001">
    <property type="protein sequence ID" value="SFM97226.1"/>
    <property type="molecule type" value="Genomic_DNA"/>
</dbReference>
<dbReference type="Pfam" id="PF13188">
    <property type="entry name" value="PAS_8"/>
    <property type="match status" value="1"/>
</dbReference>
<dbReference type="CDD" id="cd00130">
    <property type="entry name" value="PAS"/>
    <property type="match status" value="1"/>
</dbReference>
<dbReference type="InterPro" id="IPR000014">
    <property type="entry name" value="PAS"/>
</dbReference>
<evidence type="ECO:0000256" key="14">
    <source>
        <dbReference type="SAM" id="Phobius"/>
    </source>
</evidence>
<dbReference type="InterPro" id="IPR039506">
    <property type="entry name" value="SPOB_a"/>
</dbReference>
<comment type="catalytic activity">
    <reaction evidence="1">
        <text>ATP + protein L-histidine = ADP + protein N-phospho-L-histidine.</text>
        <dbReference type="EC" id="2.7.13.3"/>
    </reaction>
</comment>
<evidence type="ECO:0000313" key="17">
    <source>
        <dbReference type="Proteomes" id="UP000242222"/>
    </source>
</evidence>
<keyword evidence="12" id="KW-0902">Two-component regulatory system</keyword>
<dbReference type="GO" id="GO:0005524">
    <property type="term" value="F:ATP binding"/>
    <property type="evidence" value="ECO:0007669"/>
    <property type="project" value="UniProtKB-KW"/>
</dbReference>
<evidence type="ECO:0000256" key="4">
    <source>
        <dbReference type="ARBA" id="ARBA00022475"/>
    </source>
</evidence>
<dbReference type="SUPFAM" id="SSF55890">
    <property type="entry name" value="Sporulation response regulatory protein Spo0B"/>
    <property type="match status" value="1"/>
</dbReference>
<keyword evidence="11 14" id="KW-1133">Transmembrane helix</keyword>
<dbReference type="GO" id="GO:0005886">
    <property type="term" value="C:plasma membrane"/>
    <property type="evidence" value="ECO:0007669"/>
    <property type="project" value="UniProtKB-SubCell"/>
</dbReference>
<dbReference type="InterPro" id="IPR005467">
    <property type="entry name" value="His_kinase_dom"/>
</dbReference>
<dbReference type="PROSITE" id="PS50109">
    <property type="entry name" value="HIS_KIN"/>
    <property type="match status" value="1"/>
</dbReference>
<dbReference type="OrthoDB" id="9792686at2"/>
<dbReference type="SUPFAM" id="SSF103190">
    <property type="entry name" value="Sensory domain-like"/>
    <property type="match status" value="1"/>
</dbReference>
<keyword evidence="6" id="KW-0808">Transferase</keyword>
<feature type="domain" description="Histidine kinase" evidence="15">
    <location>
        <begin position="333"/>
        <end position="528"/>
    </location>
</feature>
<dbReference type="GO" id="GO:0000155">
    <property type="term" value="F:phosphorelay sensor kinase activity"/>
    <property type="evidence" value="ECO:0007669"/>
    <property type="project" value="InterPro"/>
</dbReference>
<dbReference type="Pfam" id="PF14689">
    <property type="entry name" value="SPOB_a"/>
    <property type="match status" value="1"/>
</dbReference>
<dbReference type="Proteomes" id="UP000242222">
    <property type="component" value="Unassembled WGS sequence"/>
</dbReference>
<dbReference type="InterPro" id="IPR003594">
    <property type="entry name" value="HATPase_dom"/>
</dbReference>
<dbReference type="SUPFAM" id="SSF55874">
    <property type="entry name" value="ATPase domain of HSP90 chaperone/DNA topoisomerase II/histidine kinase"/>
    <property type="match status" value="1"/>
</dbReference>
<dbReference type="InterPro" id="IPR004358">
    <property type="entry name" value="Sig_transdc_His_kin-like_C"/>
</dbReference>
<dbReference type="Gene3D" id="3.30.450.20">
    <property type="entry name" value="PAS domain"/>
    <property type="match status" value="2"/>
</dbReference>
<evidence type="ECO:0000256" key="9">
    <source>
        <dbReference type="ARBA" id="ARBA00022777"/>
    </source>
</evidence>
<evidence type="ECO:0000256" key="7">
    <source>
        <dbReference type="ARBA" id="ARBA00022692"/>
    </source>
</evidence>
<dbReference type="InterPro" id="IPR029151">
    <property type="entry name" value="Sensor-like_sf"/>
</dbReference>
<dbReference type="InterPro" id="IPR050736">
    <property type="entry name" value="Sensor_HK_Regulatory"/>
</dbReference>
<dbReference type="Pfam" id="PF17203">
    <property type="entry name" value="sCache_3_2"/>
    <property type="match status" value="1"/>
</dbReference>
<evidence type="ECO:0000256" key="1">
    <source>
        <dbReference type="ARBA" id="ARBA00000085"/>
    </source>
</evidence>
<evidence type="ECO:0000259" key="15">
    <source>
        <dbReference type="PROSITE" id="PS50109"/>
    </source>
</evidence>
<dbReference type="Gene3D" id="3.30.565.10">
    <property type="entry name" value="Histidine kinase-like ATPase, C-terminal domain"/>
    <property type="match status" value="1"/>
</dbReference>
<evidence type="ECO:0000256" key="12">
    <source>
        <dbReference type="ARBA" id="ARBA00023012"/>
    </source>
</evidence>
<evidence type="ECO:0000256" key="5">
    <source>
        <dbReference type="ARBA" id="ARBA00022553"/>
    </source>
</evidence>
<evidence type="ECO:0000256" key="6">
    <source>
        <dbReference type="ARBA" id="ARBA00022679"/>
    </source>
</evidence>
<dbReference type="Pfam" id="PF02518">
    <property type="entry name" value="HATPase_c"/>
    <property type="match status" value="1"/>
</dbReference>
<evidence type="ECO:0000256" key="11">
    <source>
        <dbReference type="ARBA" id="ARBA00022989"/>
    </source>
</evidence>
<dbReference type="PANTHER" id="PTHR43711:SF26">
    <property type="entry name" value="SENSOR HISTIDINE KINASE RCSC"/>
    <property type="match status" value="1"/>
</dbReference>
<dbReference type="InterPro" id="IPR016120">
    <property type="entry name" value="Sig_transdc_His_kin_SpoOB"/>
</dbReference>
<evidence type="ECO:0000256" key="8">
    <source>
        <dbReference type="ARBA" id="ARBA00022741"/>
    </source>
</evidence>